<dbReference type="CDD" id="cd08504">
    <property type="entry name" value="PBP2_OppA"/>
    <property type="match status" value="1"/>
</dbReference>
<dbReference type="InterPro" id="IPR023765">
    <property type="entry name" value="SBP_5_CS"/>
</dbReference>
<keyword evidence="5" id="KW-0653">Protein transport</keyword>
<reference evidence="8" key="1">
    <citation type="submission" date="2023-03" db="EMBL/GenBank/DDBJ databases">
        <authorList>
            <person name="Shen W."/>
            <person name="Cai J."/>
        </authorList>
    </citation>
    <scope>NUCLEOTIDE SEQUENCE</scope>
    <source>
        <strain evidence="8">K72-2</strain>
    </source>
</reference>
<dbReference type="PROSITE" id="PS01040">
    <property type="entry name" value="SBP_BACTERIAL_5"/>
    <property type="match status" value="1"/>
</dbReference>
<gene>
    <name evidence="8" type="ORF">P7I32_11165</name>
</gene>
<name>A0AAW8UTP2_ENTCA</name>
<dbReference type="PANTHER" id="PTHR30290:SF10">
    <property type="entry name" value="PERIPLASMIC OLIGOPEPTIDE-BINDING PROTEIN-RELATED"/>
    <property type="match status" value="1"/>
</dbReference>
<comment type="similarity">
    <text evidence="2">Belongs to the bacterial solute-binding protein 5 family.</text>
</comment>
<keyword evidence="5" id="KW-0571">Peptide transport</keyword>
<evidence type="ECO:0000256" key="2">
    <source>
        <dbReference type="ARBA" id="ARBA00005695"/>
    </source>
</evidence>
<dbReference type="Gene3D" id="3.10.105.10">
    <property type="entry name" value="Dipeptide-binding Protein, Domain 3"/>
    <property type="match status" value="1"/>
</dbReference>
<dbReference type="GO" id="GO:0043190">
    <property type="term" value="C:ATP-binding cassette (ABC) transporter complex"/>
    <property type="evidence" value="ECO:0007669"/>
    <property type="project" value="InterPro"/>
</dbReference>
<dbReference type="InterPro" id="IPR039424">
    <property type="entry name" value="SBP_5"/>
</dbReference>
<dbReference type="AlphaFoldDB" id="A0AAW8UTP2"/>
<dbReference type="FunFam" id="3.90.76.10:FF:000001">
    <property type="entry name" value="Oligopeptide ABC transporter substrate-binding protein"/>
    <property type="match status" value="1"/>
</dbReference>
<organism evidence="8 9">
    <name type="scientific">Enterococcus casseliflavus</name>
    <name type="common">Enterococcus flavescens</name>
    <dbReference type="NCBI Taxonomy" id="37734"/>
    <lineage>
        <taxon>Bacteria</taxon>
        <taxon>Bacillati</taxon>
        <taxon>Bacillota</taxon>
        <taxon>Bacilli</taxon>
        <taxon>Lactobacillales</taxon>
        <taxon>Enterococcaceae</taxon>
        <taxon>Enterococcus</taxon>
    </lineage>
</organism>
<accession>A0AAW8UTP2</accession>
<dbReference type="Gene3D" id="3.90.76.10">
    <property type="entry name" value="Dipeptide-binding Protein, Domain 1"/>
    <property type="match status" value="1"/>
</dbReference>
<comment type="caution">
    <text evidence="8">The sequence shown here is derived from an EMBL/GenBank/DDBJ whole genome shotgun (WGS) entry which is preliminary data.</text>
</comment>
<dbReference type="InterPro" id="IPR000914">
    <property type="entry name" value="SBP_5_dom"/>
</dbReference>
<dbReference type="SUPFAM" id="SSF53850">
    <property type="entry name" value="Periplasmic binding protein-like II"/>
    <property type="match status" value="1"/>
</dbReference>
<dbReference type="GO" id="GO:0015833">
    <property type="term" value="P:peptide transport"/>
    <property type="evidence" value="ECO:0007669"/>
    <property type="project" value="UniProtKB-KW"/>
</dbReference>
<feature type="domain" description="Solute-binding protein family 5" evidence="7">
    <location>
        <begin position="84"/>
        <end position="472"/>
    </location>
</feature>
<dbReference type="Pfam" id="PF00496">
    <property type="entry name" value="SBP_bac_5"/>
    <property type="match status" value="1"/>
</dbReference>
<sequence length="554" mass="60223">MKKKWGYGVVAVCGIVLAGCSTGGTSSTGESSSGSGTAAAEQIFNVVVQQEMPSADLSLATDTISFSALNNVYEGLYRLDADSKPEPAGAAELAEVSEDGLTYKLKLREDAKWSNGEPVTAADYVFGWQRTVSAETGSEYAYLFAPVTNAEAITAGEKDASELGIKAVSDYELEITLTTPTPYFQYLLAFPSFFPQSQAVVEDNGDQYASTSDNAVYNGPFVLAGFDGPGTDTEWSYEKNDQYWDKETVKLDTINVSVVKESSTSLNLFQDGQADDVILTGELAQQMANDEAFVSEPLARTSYIELNQREEDSPFRNEDLRKAISYAIDRDALVTSILGDGSLASTGLIPKGMTFNPTDNTDFVDEAESVIEYDQEKAKEHWEKAKEALGIDSLSFEILASDTDSTKKAIEYIQSAIQDTLDGVKVSLSPVPFSVRLDRSNSGDFDVVMGGWGADYADASSFTDLFVTDNSYNRGRWTSEEYDTAVKSSATTNAGNPDARWQDLLDAEKIIMDQQGVIPVYQNVEAHLRAPKVKGVVSHGAGAQYDYKWAVIEE</sequence>
<dbReference type="GO" id="GO:1904680">
    <property type="term" value="F:peptide transmembrane transporter activity"/>
    <property type="evidence" value="ECO:0007669"/>
    <property type="project" value="TreeGrafter"/>
</dbReference>
<keyword evidence="3" id="KW-0813">Transport</keyword>
<evidence type="ECO:0000259" key="7">
    <source>
        <dbReference type="Pfam" id="PF00496"/>
    </source>
</evidence>
<proteinExistence type="inferred from homology"/>
<feature type="chain" id="PRO_5044477822" evidence="6">
    <location>
        <begin position="19"/>
        <end position="554"/>
    </location>
</feature>
<evidence type="ECO:0000313" key="8">
    <source>
        <dbReference type="EMBL" id="MDT2965176.1"/>
    </source>
</evidence>
<dbReference type="InterPro" id="IPR030678">
    <property type="entry name" value="Peptide/Ni-bd"/>
</dbReference>
<dbReference type="FunFam" id="3.10.105.10:FF:000001">
    <property type="entry name" value="Oligopeptide ABC transporter, oligopeptide-binding protein"/>
    <property type="match status" value="1"/>
</dbReference>
<dbReference type="RefSeq" id="WP_060792886.1">
    <property type="nucleotide sequence ID" value="NZ_BAAAXK010000043.1"/>
</dbReference>
<evidence type="ECO:0000256" key="5">
    <source>
        <dbReference type="ARBA" id="ARBA00022856"/>
    </source>
</evidence>
<evidence type="ECO:0000256" key="4">
    <source>
        <dbReference type="ARBA" id="ARBA00022729"/>
    </source>
</evidence>
<evidence type="ECO:0000256" key="1">
    <source>
        <dbReference type="ARBA" id="ARBA00004193"/>
    </source>
</evidence>
<dbReference type="PIRSF" id="PIRSF002741">
    <property type="entry name" value="MppA"/>
    <property type="match status" value="1"/>
</dbReference>
<evidence type="ECO:0000256" key="6">
    <source>
        <dbReference type="SAM" id="SignalP"/>
    </source>
</evidence>
<comment type="subcellular location">
    <subcellularLocation>
        <location evidence="1">Cell membrane</location>
        <topology evidence="1">Lipid-anchor</topology>
    </subcellularLocation>
</comment>
<evidence type="ECO:0000313" key="9">
    <source>
        <dbReference type="Proteomes" id="UP001268896"/>
    </source>
</evidence>
<dbReference type="PANTHER" id="PTHR30290">
    <property type="entry name" value="PERIPLASMIC BINDING COMPONENT OF ABC TRANSPORTER"/>
    <property type="match status" value="1"/>
</dbReference>
<dbReference type="Gene3D" id="3.40.190.10">
    <property type="entry name" value="Periplasmic binding protein-like II"/>
    <property type="match status" value="1"/>
</dbReference>
<evidence type="ECO:0000256" key="3">
    <source>
        <dbReference type="ARBA" id="ARBA00022448"/>
    </source>
</evidence>
<protein>
    <submittedName>
        <fullName evidence="8">Peptide ABC transporter substrate-binding protein</fullName>
    </submittedName>
</protein>
<dbReference type="EMBL" id="JARQDV010000005">
    <property type="protein sequence ID" value="MDT2965176.1"/>
    <property type="molecule type" value="Genomic_DNA"/>
</dbReference>
<dbReference type="Proteomes" id="UP001268896">
    <property type="component" value="Unassembled WGS sequence"/>
</dbReference>
<keyword evidence="4 6" id="KW-0732">Signal</keyword>
<feature type="signal peptide" evidence="6">
    <location>
        <begin position="1"/>
        <end position="18"/>
    </location>
</feature>
<dbReference type="PROSITE" id="PS51257">
    <property type="entry name" value="PROKAR_LIPOPROTEIN"/>
    <property type="match status" value="1"/>
</dbReference>
<dbReference type="GO" id="GO:0030288">
    <property type="term" value="C:outer membrane-bounded periplasmic space"/>
    <property type="evidence" value="ECO:0007669"/>
    <property type="project" value="UniProtKB-ARBA"/>
</dbReference>